<gene>
    <name evidence="2" type="ORF">Apau_2416</name>
</gene>
<dbReference type="RefSeq" id="WP_006302071.1">
    <property type="nucleotide sequence ID" value="NZ_CM001022.1"/>
</dbReference>
<proteinExistence type="predicted"/>
<dbReference type="InterPro" id="IPR029063">
    <property type="entry name" value="SAM-dependent_MTases_sf"/>
</dbReference>
<evidence type="ECO:0000259" key="1">
    <source>
        <dbReference type="Pfam" id="PF08241"/>
    </source>
</evidence>
<dbReference type="PANTHER" id="PTHR43591:SF24">
    <property type="entry name" value="2-METHOXY-6-POLYPRENYL-1,4-BENZOQUINOL METHYLASE, MITOCHONDRIAL"/>
    <property type="match status" value="1"/>
</dbReference>
<name>E3D0T5_9BACT</name>
<dbReference type="GO" id="GO:0032259">
    <property type="term" value="P:methylation"/>
    <property type="evidence" value="ECO:0007669"/>
    <property type="project" value="UniProtKB-KW"/>
</dbReference>
<dbReference type="PaxDb" id="584708-Apau_2416"/>
<dbReference type="GO" id="GO:0008757">
    <property type="term" value="F:S-adenosylmethionine-dependent methyltransferase activity"/>
    <property type="evidence" value="ECO:0007669"/>
    <property type="project" value="InterPro"/>
</dbReference>
<keyword evidence="2" id="KW-0489">Methyltransferase</keyword>
<reference evidence="2 3" key="1">
    <citation type="journal article" date="2010" name="Stand. Genomic Sci.">
        <title>Non-contiguous finished genome sequence of Aminomonas paucivorans type strain (GLU-3).</title>
        <authorList>
            <person name="Pitluck S."/>
            <person name="Yasawong M."/>
            <person name="Held B."/>
            <person name="Lapidus A."/>
            <person name="Nolan M."/>
            <person name="Copeland A."/>
            <person name="Lucas S."/>
            <person name="Del Rio T.G."/>
            <person name="Tice H."/>
            <person name="Cheng J.F."/>
            <person name="Chertkov O."/>
            <person name="Goodwin L."/>
            <person name="Tapia R."/>
            <person name="Han C."/>
            <person name="Liolios K."/>
            <person name="Ivanova N."/>
            <person name="Mavromatis K."/>
            <person name="Ovchinnikova G."/>
            <person name="Pati A."/>
            <person name="Chen A."/>
            <person name="Palaniappan K."/>
            <person name="Land M."/>
            <person name="Hauser L."/>
            <person name="Chang Y.J."/>
            <person name="Jeffries C.D."/>
            <person name="Pukall R."/>
            <person name="Spring S."/>
            <person name="Rohde M."/>
            <person name="Sikorski J."/>
            <person name="Goker M."/>
            <person name="Woyke T."/>
            <person name="Bristow J."/>
            <person name="Eisen J.A."/>
            <person name="Markowitz V."/>
            <person name="Hugenholtz P."/>
            <person name="Kyrpides N.C."/>
            <person name="Klenk H.P."/>
        </authorList>
    </citation>
    <scope>NUCLEOTIDE SEQUENCE [LARGE SCALE GENOMIC DNA]</scope>
    <source>
        <strain evidence="2 3">DSM 12260</strain>
    </source>
</reference>
<dbReference type="HOGENOM" id="CLU_090236_1_0_0"/>
<dbReference type="OrthoDB" id="43862at2"/>
<dbReference type="eggNOG" id="COG2226">
    <property type="taxonomic scope" value="Bacteria"/>
</dbReference>
<evidence type="ECO:0000313" key="2">
    <source>
        <dbReference type="EMBL" id="EFQ24823.1"/>
    </source>
</evidence>
<dbReference type="Pfam" id="PF08241">
    <property type="entry name" value="Methyltransf_11"/>
    <property type="match status" value="1"/>
</dbReference>
<dbReference type="Gene3D" id="3.40.50.150">
    <property type="entry name" value="Vaccinia Virus protein VP39"/>
    <property type="match status" value="1"/>
</dbReference>
<dbReference type="PANTHER" id="PTHR43591">
    <property type="entry name" value="METHYLTRANSFERASE"/>
    <property type="match status" value="1"/>
</dbReference>
<dbReference type="AlphaFoldDB" id="E3D0T5"/>
<dbReference type="EMBL" id="CM001022">
    <property type="protein sequence ID" value="EFQ24823.1"/>
    <property type="molecule type" value="Genomic_DNA"/>
</dbReference>
<sequence>MSFFDRIAPHYDRFHDLLRLGHPEAVTDLLSLAGGETLLDVGGGTGRFAASLLPRLAEAWVLDASPAMLARVPSGVRTCRGDAAALPFPDGSFRRVLLSYVLHHLEDPRAALREAARVVAPGGRVVVHDLDPTRRAGRLAQGLEGALLPVRALSPEEVGKVLGSCCLLPAGRRDGSWWVALGFRRPEEGARKG</sequence>
<feature type="domain" description="Methyltransferase type 11" evidence="1">
    <location>
        <begin position="39"/>
        <end position="127"/>
    </location>
</feature>
<dbReference type="Proteomes" id="UP000005096">
    <property type="component" value="Chromosome"/>
</dbReference>
<keyword evidence="2" id="KW-0808">Transferase</keyword>
<dbReference type="SUPFAM" id="SSF53335">
    <property type="entry name" value="S-adenosyl-L-methionine-dependent methyltransferases"/>
    <property type="match status" value="1"/>
</dbReference>
<dbReference type="STRING" id="584708.Apau_2416"/>
<evidence type="ECO:0000313" key="3">
    <source>
        <dbReference type="Proteomes" id="UP000005096"/>
    </source>
</evidence>
<dbReference type="InterPro" id="IPR013216">
    <property type="entry name" value="Methyltransf_11"/>
</dbReference>
<protein>
    <submittedName>
        <fullName evidence="2">Methyltransferase type 11</fullName>
    </submittedName>
</protein>
<dbReference type="CDD" id="cd02440">
    <property type="entry name" value="AdoMet_MTases"/>
    <property type="match status" value="1"/>
</dbReference>
<accession>E3D0T5</accession>
<organism evidence="2 3">
    <name type="scientific">Aminomonas paucivorans DSM 12260</name>
    <dbReference type="NCBI Taxonomy" id="584708"/>
    <lineage>
        <taxon>Bacteria</taxon>
        <taxon>Thermotogati</taxon>
        <taxon>Synergistota</taxon>
        <taxon>Synergistia</taxon>
        <taxon>Synergistales</taxon>
        <taxon>Synergistaceae</taxon>
        <taxon>Aminomonas</taxon>
    </lineage>
</organism>
<keyword evidence="3" id="KW-1185">Reference proteome</keyword>